<dbReference type="Gene3D" id="3.30.40.10">
    <property type="entry name" value="Zinc/RING finger domain, C3HC4 (zinc finger)"/>
    <property type="match status" value="1"/>
</dbReference>
<dbReference type="KEGG" id="pkz:C5L36_0A03600"/>
<dbReference type="InterPro" id="IPR017907">
    <property type="entry name" value="Znf_RING_CS"/>
</dbReference>
<keyword evidence="3" id="KW-0547">Nucleotide-binding</keyword>
<evidence type="ECO:0000313" key="14">
    <source>
        <dbReference type="Proteomes" id="UP000249293"/>
    </source>
</evidence>
<dbReference type="GO" id="GO:0005524">
    <property type="term" value="F:ATP binding"/>
    <property type="evidence" value="ECO:0007669"/>
    <property type="project" value="UniProtKB-KW"/>
</dbReference>
<gene>
    <name evidence="13" type="ORF">C5L36_0A03600</name>
</gene>
<dbReference type="GO" id="GO:0005634">
    <property type="term" value="C:nucleus"/>
    <property type="evidence" value="ECO:0007669"/>
    <property type="project" value="TreeGrafter"/>
</dbReference>
<dbReference type="GO" id="GO:0008094">
    <property type="term" value="F:ATP-dependent activity, acting on DNA"/>
    <property type="evidence" value="ECO:0007669"/>
    <property type="project" value="TreeGrafter"/>
</dbReference>
<dbReference type="SUPFAM" id="SSF57850">
    <property type="entry name" value="RING/U-box"/>
    <property type="match status" value="1"/>
</dbReference>
<dbReference type="InterPro" id="IPR038718">
    <property type="entry name" value="SNF2-like_sf"/>
</dbReference>
<dbReference type="PANTHER" id="PTHR45626">
    <property type="entry name" value="TRANSCRIPTION TERMINATION FACTOR 2-RELATED"/>
    <property type="match status" value="1"/>
</dbReference>
<evidence type="ECO:0000259" key="12">
    <source>
        <dbReference type="PROSITE" id="PS51194"/>
    </source>
</evidence>
<dbReference type="GeneID" id="40381470"/>
<dbReference type="PROSITE" id="PS50089">
    <property type="entry name" value="ZF_RING_2"/>
    <property type="match status" value="1"/>
</dbReference>
<dbReference type="InterPro" id="IPR027417">
    <property type="entry name" value="P-loop_NTPase"/>
</dbReference>
<name>A0A2U9QXK5_PICKU</name>
<dbReference type="InterPro" id="IPR050628">
    <property type="entry name" value="SNF2_RAD54_helicase_TF"/>
</dbReference>
<dbReference type="GO" id="GO:0008270">
    <property type="term" value="F:zinc ion binding"/>
    <property type="evidence" value="ECO:0007669"/>
    <property type="project" value="UniProtKB-KW"/>
</dbReference>
<keyword evidence="4 9" id="KW-0863">Zinc-finger</keyword>
<dbReference type="Gene3D" id="3.40.50.300">
    <property type="entry name" value="P-loop containing nucleotide triphosphate hydrolases"/>
    <property type="match status" value="2"/>
</dbReference>
<dbReference type="SMART" id="SM00184">
    <property type="entry name" value="RING"/>
    <property type="match status" value="1"/>
</dbReference>
<evidence type="ECO:0000256" key="4">
    <source>
        <dbReference type="ARBA" id="ARBA00022771"/>
    </source>
</evidence>
<dbReference type="STRING" id="4909.A0A2U9QXK5"/>
<dbReference type="SUPFAM" id="SSF52540">
    <property type="entry name" value="P-loop containing nucleoside triphosphate hydrolases"/>
    <property type="match status" value="2"/>
</dbReference>
<keyword evidence="6" id="KW-0347">Helicase</keyword>
<dbReference type="InterPro" id="IPR049730">
    <property type="entry name" value="SNF2/RAD54-like_C"/>
</dbReference>
<dbReference type="InterPro" id="IPR013083">
    <property type="entry name" value="Znf_RING/FYVE/PHD"/>
</dbReference>
<dbReference type="PANTHER" id="PTHR45626:SF22">
    <property type="entry name" value="DNA REPAIR PROTEIN RAD5"/>
    <property type="match status" value="1"/>
</dbReference>
<evidence type="ECO:0000256" key="6">
    <source>
        <dbReference type="ARBA" id="ARBA00022806"/>
    </source>
</evidence>
<dbReference type="EMBL" id="CP028773">
    <property type="protein sequence ID" value="AWU73760.1"/>
    <property type="molecule type" value="Genomic_DNA"/>
</dbReference>
<evidence type="ECO:0000259" key="11">
    <source>
        <dbReference type="PROSITE" id="PS51192"/>
    </source>
</evidence>
<evidence type="ECO:0008006" key="15">
    <source>
        <dbReference type="Google" id="ProtNLM"/>
    </source>
</evidence>
<comment type="similarity">
    <text evidence="1">Belongs to the SNF2/RAD54 helicase family.</text>
</comment>
<keyword evidence="7" id="KW-0862">Zinc</keyword>
<dbReference type="SMART" id="SM00490">
    <property type="entry name" value="HELICc"/>
    <property type="match status" value="1"/>
</dbReference>
<evidence type="ECO:0000313" key="13">
    <source>
        <dbReference type="EMBL" id="AWU73760.1"/>
    </source>
</evidence>
<dbReference type="VEuPathDB" id="FungiDB:C5L36_0A03600"/>
<dbReference type="PROSITE" id="PS51192">
    <property type="entry name" value="HELICASE_ATP_BIND_1"/>
    <property type="match status" value="1"/>
</dbReference>
<keyword evidence="5" id="KW-0378">Hydrolase</keyword>
<dbReference type="GO" id="GO:0006281">
    <property type="term" value="P:DNA repair"/>
    <property type="evidence" value="ECO:0007669"/>
    <property type="project" value="TreeGrafter"/>
</dbReference>
<evidence type="ECO:0000256" key="2">
    <source>
        <dbReference type="ARBA" id="ARBA00022723"/>
    </source>
</evidence>
<accession>A0A2U9QXK5</accession>
<dbReference type="InterPro" id="IPR001841">
    <property type="entry name" value="Znf_RING"/>
</dbReference>
<dbReference type="Proteomes" id="UP000249293">
    <property type="component" value="Chromosome 1"/>
</dbReference>
<dbReference type="PROSITE" id="PS00518">
    <property type="entry name" value="ZF_RING_1"/>
    <property type="match status" value="1"/>
</dbReference>
<dbReference type="InterPro" id="IPR014001">
    <property type="entry name" value="Helicase_ATP-bd"/>
</dbReference>
<dbReference type="CDD" id="cd18008">
    <property type="entry name" value="DEXDc_SHPRH-like"/>
    <property type="match status" value="1"/>
</dbReference>
<dbReference type="InterPro" id="IPR001650">
    <property type="entry name" value="Helicase_C-like"/>
</dbReference>
<dbReference type="Pfam" id="PF00271">
    <property type="entry name" value="Helicase_C"/>
    <property type="match status" value="1"/>
</dbReference>
<keyword evidence="14" id="KW-1185">Reference proteome</keyword>
<dbReference type="InterPro" id="IPR000330">
    <property type="entry name" value="SNF2_N"/>
</dbReference>
<dbReference type="AlphaFoldDB" id="A0A2U9QXK5"/>
<feature type="domain" description="Helicase C-terminal" evidence="12">
    <location>
        <begin position="988"/>
        <end position="1156"/>
    </location>
</feature>
<dbReference type="Gene3D" id="3.40.50.10810">
    <property type="entry name" value="Tandem AAA-ATPase domain"/>
    <property type="match status" value="1"/>
</dbReference>
<reference evidence="13 14" key="1">
    <citation type="submission" date="2018-06" db="EMBL/GenBank/DDBJ databases">
        <title>Population genomics shows no distinction between pathogenic Candida krusei and environmental Pichia kudriavzevii: One species, four names.</title>
        <authorList>
            <person name="Douglass A.P."/>
            <person name="Offei B."/>
            <person name="Braun-Galleani S."/>
            <person name="Coughlan A.Y."/>
            <person name="Martos A."/>
            <person name="Ortiz-Merino R.A."/>
            <person name="Byrne K.P."/>
            <person name="Wolfe K.H."/>
        </authorList>
    </citation>
    <scope>NUCLEOTIDE SEQUENCE [LARGE SCALE GENOMIC DNA]</scope>
    <source>
        <strain evidence="13 14">CBS573</strain>
    </source>
</reference>
<keyword evidence="2" id="KW-0479">Metal-binding</keyword>
<organism evidence="13 14">
    <name type="scientific">Pichia kudriavzevii</name>
    <name type="common">Yeast</name>
    <name type="synonym">Issatchenkia orientalis</name>
    <dbReference type="NCBI Taxonomy" id="4909"/>
    <lineage>
        <taxon>Eukaryota</taxon>
        <taxon>Fungi</taxon>
        <taxon>Dikarya</taxon>
        <taxon>Ascomycota</taxon>
        <taxon>Saccharomycotina</taxon>
        <taxon>Pichiomycetes</taxon>
        <taxon>Pichiales</taxon>
        <taxon>Pichiaceae</taxon>
        <taxon>Pichia</taxon>
    </lineage>
</organism>
<dbReference type="Pfam" id="PF00176">
    <property type="entry name" value="SNF2-rel_dom"/>
    <property type="match status" value="1"/>
</dbReference>
<dbReference type="PROSITE" id="PS51194">
    <property type="entry name" value="HELICASE_CTER"/>
    <property type="match status" value="1"/>
</dbReference>
<evidence type="ECO:0000256" key="8">
    <source>
        <dbReference type="ARBA" id="ARBA00022840"/>
    </source>
</evidence>
<proteinExistence type="inferred from homology"/>
<evidence type="ECO:0000256" key="7">
    <source>
        <dbReference type="ARBA" id="ARBA00022833"/>
    </source>
</evidence>
<evidence type="ECO:0000259" key="10">
    <source>
        <dbReference type="PROSITE" id="PS50089"/>
    </source>
</evidence>
<evidence type="ECO:0000256" key="3">
    <source>
        <dbReference type="ARBA" id="ARBA00022741"/>
    </source>
</evidence>
<dbReference type="GO" id="GO:0004386">
    <property type="term" value="F:helicase activity"/>
    <property type="evidence" value="ECO:0007669"/>
    <property type="project" value="UniProtKB-KW"/>
</dbReference>
<feature type="domain" description="RING-type" evidence="10">
    <location>
        <begin position="862"/>
        <end position="930"/>
    </location>
</feature>
<dbReference type="OrthoDB" id="2801544at2759"/>
<evidence type="ECO:0000256" key="5">
    <source>
        <dbReference type="ARBA" id="ARBA00022801"/>
    </source>
</evidence>
<protein>
    <recommendedName>
        <fullName evidence="15">DNA repair protein RAD5</fullName>
    </recommendedName>
</protein>
<dbReference type="SMART" id="SM00487">
    <property type="entry name" value="DEXDc"/>
    <property type="match status" value="1"/>
</dbReference>
<dbReference type="GO" id="GO:0016787">
    <property type="term" value="F:hydrolase activity"/>
    <property type="evidence" value="ECO:0007669"/>
    <property type="project" value="UniProtKB-KW"/>
</dbReference>
<dbReference type="RefSeq" id="XP_029319237.1">
    <property type="nucleotide sequence ID" value="XM_029463377.1"/>
</dbReference>
<evidence type="ECO:0000256" key="1">
    <source>
        <dbReference type="ARBA" id="ARBA00007025"/>
    </source>
</evidence>
<sequence>MGNHNTNSRFFDHTLKTTLPKKEKTADVLEIEHDRFMKFKDELTALFPEMTETTAYSLYNKFANRDDSLESASNAYLDNSNNYSNCGFETLNKRDFKSGKGDDMKIAKSTTPIPQKKRSRVNGIDIFVQNHENSSKKQKHVEEYVNKKEPLEWKKYIGTLNVQCWCTRSIFNLGSIYRENRLIFTKSPSNDVIYVSQQAEGSPYKRELGRVVEDISEIIGPLLMENAMEFESKLFYVDTTRLSTGDSFIIRTRCFLRGSIFENETSLGEHDDFVIEQLKVMKDSNGKINAGTRLKSAILKLFKLIELKTDKELEREHLTLIKAGSTHDILSDQNMEKEPIYAGDISTENSDGTELSLNQVKDLYKSTELSVLQEILPESIPDNFNIELRTYQKQGLSWMLQREKEYDNVGLNNVNLENKEKEFIIAKLMALEKSLNPLWKEYTWPPAPENIPQSYEPDNIGDKFYLNMYKGTCSTVKPVINSDCKGGILADEMGLGKTITTLALIFSCPKDRLYESLPNDHMAKVNDYAYQTTLIVVPMALLTQWEKEFTKVNGDAKKNFCYIYYGSGTLGNLKSILCGKNPPRIILTTYGMIQSEWAKSNRVDSRSGLFSVKFFRVILDEGHNIRNKSTKTAKAVNSIRSERNWILTGTPIINRLDDLFSLIQFLRLRPWCYHSLWRHCISVPFETGKDIDVATDLLKSILDPILLRRTKNQRDKDGNFLVTLPSKEVIIEKIKMTKKEQLIYDWLKEKAVSSFKESYRAGLIFKNYTTILTQLLRLRQVCCHVDLIKNTSDTSKEAIVDDDVDVRKNTQSKLINQTNEEVLSLIRTIEMNEKQQRLPLDTINKLKSEIYELYPRLEENECSICTEALDIDTCVVTECKHCFCLGCLMEHFEFQLTHKSGTLEEADENDILANQEQLMKAQEVFCPMCRTQINQNRLLKTLRTSETNTDSLRNLNNDGFLTTQGPVEKRDYFIRPYTPNGQSSKINALLTHLEMIKCQSPGDHVIVFSQFTSFLDLIEEELHKYKNEYKVHKFDGRLNLEQRHRVLNDFEEPVKSGETKVSILLLSLKAGGVGLNLTVASKAFLMDPHWNNAIEFQAIDRIHRVGQCKDVKVVRFITEGSIEERMLQIQEKKNQLGEALTITDEERRKRKLEELQSLFNE</sequence>
<keyword evidence="8" id="KW-0067">ATP-binding</keyword>
<dbReference type="CDD" id="cd18793">
    <property type="entry name" value="SF2_C_SNF"/>
    <property type="match status" value="1"/>
</dbReference>
<feature type="domain" description="Helicase ATP-binding" evidence="11">
    <location>
        <begin position="478"/>
        <end position="669"/>
    </location>
</feature>
<evidence type="ECO:0000256" key="9">
    <source>
        <dbReference type="PROSITE-ProRule" id="PRU00175"/>
    </source>
</evidence>